<evidence type="ECO:0000256" key="6">
    <source>
        <dbReference type="ARBA" id="ARBA00023136"/>
    </source>
</evidence>
<evidence type="ECO:0000256" key="7">
    <source>
        <dbReference type="SAM" id="Phobius"/>
    </source>
</evidence>
<comment type="subcellular location">
    <subcellularLocation>
        <location evidence="1">Cell membrane</location>
        <topology evidence="1">Multi-pass membrane protein</topology>
    </subcellularLocation>
</comment>
<dbReference type="Proteomes" id="UP000029518">
    <property type="component" value="Chromosome"/>
</dbReference>
<dbReference type="PANTHER" id="PTHR33452">
    <property type="entry name" value="OXIDOREDUCTASE CATD-RELATED"/>
    <property type="match status" value="1"/>
</dbReference>
<sequence length="134" mass="14601">MNRTTVVSIIMRVVLGIIFVFHAVDKFQMGLGNVEAWFTSLGIPGFVAYVVAVIEFVGGIMLILGLFTRYVSAVFVIVLIGAIMTAKLSVGLLGNGQMAGYELDLGFILISLYLIVAERTPLSIDHFISSKRSR</sequence>
<proteinExistence type="inferred from homology"/>
<accession>A0A089LNW4</accession>
<name>A0A089LNW4_PAEBO</name>
<organism evidence="8 9">
    <name type="scientific">Paenibacillus borealis</name>
    <dbReference type="NCBI Taxonomy" id="160799"/>
    <lineage>
        <taxon>Bacteria</taxon>
        <taxon>Bacillati</taxon>
        <taxon>Bacillota</taxon>
        <taxon>Bacilli</taxon>
        <taxon>Bacillales</taxon>
        <taxon>Paenibacillaceae</taxon>
        <taxon>Paenibacillus</taxon>
    </lineage>
</organism>
<dbReference type="RefSeq" id="WP_042217501.1">
    <property type="nucleotide sequence ID" value="NZ_CP009285.1"/>
</dbReference>
<dbReference type="HOGENOM" id="CLU_058421_3_2_9"/>
<feature type="transmembrane region" description="Helical" evidence="7">
    <location>
        <begin position="36"/>
        <end position="64"/>
    </location>
</feature>
<comment type="similarity">
    <text evidence="2">Belongs to the DoxX family.</text>
</comment>
<evidence type="ECO:0000256" key="5">
    <source>
        <dbReference type="ARBA" id="ARBA00022989"/>
    </source>
</evidence>
<keyword evidence="9" id="KW-1185">Reference proteome</keyword>
<dbReference type="AlphaFoldDB" id="A0A089LNW4"/>
<dbReference type="PANTHER" id="PTHR33452:SF1">
    <property type="entry name" value="INNER MEMBRANE PROTEIN YPHA-RELATED"/>
    <property type="match status" value="1"/>
</dbReference>
<evidence type="ECO:0000256" key="2">
    <source>
        <dbReference type="ARBA" id="ARBA00006679"/>
    </source>
</evidence>
<evidence type="ECO:0000256" key="1">
    <source>
        <dbReference type="ARBA" id="ARBA00004651"/>
    </source>
</evidence>
<protein>
    <submittedName>
        <fullName evidence="8">Oxidoreductase</fullName>
    </submittedName>
</protein>
<evidence type="ECO:0000313" key="9">
    <source>
        <dbReference type="Proteomes" id="UP000029518"/>
    </source>
</evidence>
<keyword evidence="6 7" id="KW-0472">Membrane</keyword>
<dbReference type="InterPro" id="IPR032808">
    <property type="entry name" value="DoxX"/>
</dbReference>
<reference evidence="8" key="1">
    <citation type="submission" date="2014-08" db="EMBL/GenBank/DDBJ databases">
        <title>Comparative genomics of the Paenibacillus odorifer group.</title>
        <authorList>
            <person name="den Bakker H.C."/>
            <person name="Tsai Y.-C.Y.-C."/>
            <person name="Martin N."/>
            <person name="Korlach J."/>
            <person name="Wiedmann M."/>
        </authorList>
    </citation>
    <scope>NUCLEOTIDE SEQUENCE [LARGE SCALE GENOMIC DNA]</scope>
    <source>
        <strain evidence="8">DSM 13188</strain>
    </source>
</reference>
<feature type="transmembrane region" description="Helical" evidence="7">
    <location>
        <begin position="70"/>
        <end position="93"/>
    </location>
</feature>
<evidence type="ECO:0000313" key="8">
    <source>
        <dbReference type="EMBL" id="AIQ60863.1"/>
    </source>
</evidence>
<keyword evidence="4 7" id="KW-0812">Transmembrane</keyword>
<gene>
    <name evidence="8" type="ORF">PBOR_30985</name>
</gene>
<dbReference type="Pfam" id="PF07681">
    <property type="entry name" value="DoxX"/>
    <property type="match status" value="1"/>
</dbReference>
<dbReference type="InterPro" id="IPR051907">
    <property type="entry name" value="DoxX-like_oxidoreductase"/>
</dbReference>
<keyword evidence="5 7" id="KW-1133">Transmembrane helix</keyword>
<dbReference type="KEGG" id="pbd:PBOR_30985"/>
<feature type="transmembrane region" description="Helical" evidence="7">
    <location>
        <begin position="6"/>
        <end position="24"/>
    </location>
</feature>
<evidence type="ECO:0000256" key="3">
    <source>
        <dbReference type="ARBA" id="ARBA00022475"/>
    </source>
</evidence>
<evidence type="ECO:0000256" key="4">
    <source>
        <dbReference type="ARBA" id="ARBA00022692"/>
    </source>
</evidence>
<keyword evidence="3" id="KW-1003">Cell membrane</keyword>
<feature type="transmembrane region" description="Helical" evidence="7">
    <location>
        <begin position="105"/>
        <end position="124"/>
    </location>
</feature>
<dbReference type="OrthoDB" id="886570at2"/>
<dbReference type="EMBL" id="CP009285">
    <property type="protein sequence ID" value="AIQ60863.1"/>
    <property type="molecule type" value="Genomic_DNA"/>
</dbReference>
<dbReference type="GO" id="GO:0005886">
    <property type="term" value="C:plasma membrane"/>
    <property type="evidence" value="ECO:0007669"/>
    <property type="project" value="UniProtKB-SubCell"/>
</dbReference>